<evidence type="ECO:0000313" key="1">
    <source>
        <dbReference type="EMBL" id="MBP2472237.1"/>
    </source>
</evidence>
<protein>
    <recommendedName>
        <fullName evidence="3">Secreted protein</fullName>
    </recommendedName>
</protein>
<name>A0ABS5A6L7_9PSEU</name>
<proteinExistence type="predicted"/>
<sequence length="65" mass="6530">MTVAGGLLVGLLPVAPGDPAPPPLSPPDGHCLPASEVVVIQPPWPLPGRRSSAWAWASGRAASPC</sequence>
<organism evidence="1 2">
    <name type="scientific">Crossiella equi</name>
    <dbReference type="NCBI Taxonomy" id="130796"/>
    <lineage>
        <taxon>Bacteria</taxon>
        <taxon>Bacillati</taxon>
        <taxon>Actinomycetota</taxon>
        <taxon>Actinomycetes</taxon>
        <taxon>Pseudonocardiales</taxon>
        <taxon>Pseudonocardiaceae</taxon>
        <taxon>Crossiella</taxon>
    </lineage>
</organism>
<accession>A0ABS5A6L7</accession>
<dbReference type="Proteomes" id="UP001519363">
    <property type="component" value="Unassembled WGS sequence"/>
</dbReference>
<dbReference type="EMBL" id="JAGIOO010000001">
    <property type="protein sequence ID" value="MBP2472237.1"/>
    <property type="molecule type" value="Genomic_DNA"/>
</dbReference>
<comment type="caution">
    <text evidence="1">The sequence shown here is derived from an EMBL/GenBank/DDBJ whole genome shotgun (WGS) entry which is preliminary data.</text>
</comment>
<evidence type="ECO:0000313" key="2">
    <source>
        <dbReference type="Proteomes" id="UP001519363"/>
    </source>
</evidence>
<gene>
    <name evidence="1" type="ORF">JOF53_001109</name>
</gene>
<reference evidence="1 2" key="1">
    <citation type="submission" date="2021-03" db="EMBL/GenBank/DDBJ databases">
        <title>Sequencing the genomes of 1000 actinobacteria strains.</title>
        <authorList>
            <person name="Klenk H.-P."/>
        </authorList>
    </citation>
    <scope>NUCLEOTIDE SEQUENCE [LARGE SCALE GENOMIC DNA]</scope>
    <source>
        <strain evidence="1 2">DSM 44580</strain>
    </source>
</reference>
<keyword evidence="2" id="KW-1185">Reference proteome</keyword>
<evidence type="ECO:0008006" key="3">
    <source>
        <dbReference type="Google" id="ProtNLM"/>
    </source>
</evidence>